<evidence type="ECO:0000256" key="1">
    <source>
        <dbReference type="SAM" id="Phobius"/>
    </source>
</evidence>
<dbReference type="Proteomes" id="UP000198769">
    <property type="component" value="Unassembled WGS sequence"/>
</dbReference>
<accession>A0A1I5CR29</accession>
<reference evidence="3" key="1">
    <citation type="submission" date="2016-10" db="EMBL/GenBank/DDBJ databases">
        <authorList>
            <person name="Varghese N."/>
            <person name="Submissions S."/>
        </authorList>
    </citation>
    <scope>NUCLEOTIDE SEQUENCE [LARGE SCALE GENOMIC DNA]</scope>
    <source>
        <strain evidence="3">DSM 25575</strain>
    </source>
</reference>
<sequence>MGNKGYRNGLECRNSGQKKTCSDYLTTICVFYPQSFYLFSFFTIFKIEIYEKLIQKKVATLHKHLNFRFRSYY</sequence>
<keyword evidence="3" id="KW-1185">Reference proteome</keyword>
<evidence type="ECO:0000313" key="2">
    <source>
        <dbReference type="EMBL" id="SFN89449.1"/>
    </source>
</evidence>
<proteinExistence type="predicted"/>
<gene>
    <name evidence="2" type="ORF">SAMN05421594_4613</name>
</gene>
<organism evidence="2 3">
    <name type="scientific">Chryseobacterium oleae</name>
    <dbReference type="NCBI Taxonomy" id="491207"/>
    <lineage>
        <taxon>Bacteria</taxon>
        <taxon>Pseudomonadati</taxon>
        <taxon>Bacteroidota</taxon>
        <taxon>Flavobacteriia</taxon>
        <taxon>Flavobacteriales</taxon>
        <taxon>Weeksellaceae</taxon>
        <taxon>Chryseobacterium group</taxon>
        <taxon>Chryseobacterium</taxon>
    </lineage>
</organism>
<name>A0A1I5CR29_CHROL</name>
<dbReference type="EMBL" id="FOVD01000010">
    <property type="protein sequence ID" value="SFN89449.1"/>
    <property type="molecule type" value="Genomic_DNA"/>
</dbReference>
<dbReference type="AlphaFoldDB" id="A0A1I5CR29"/>
<keyword evidence="1" id="KW-0812">Transmembrane</keyword>
<keyword evidence="1" id="KW-0472">Membrane</keyword>
<protein>
    <submittedName>
        <fullName evidence="2">Uncharacterized protein</fullName>
    </submittedName>
</protein>
<feature type="transmembrane region" description="Helical" evidence="1">
    <location>
        <begin position="24"/>
        <end position="47"/>
    </location>
</feature>
<keyword evidence="1" id="KW-1133">Transmembrane helix</keyword>
<evidence type="ECO:0000313" key="3">
    <source>
        <dbReference type="Proteomes" id="UP000198769"/>
    </source>
</evidence>